<evidence type="ECO:0008006" key="5">
    <source>
        <dbReference type="Google" id="ProtNLM"/>
    </source>
</evidence>
<dbReference type="Proteomes" id="UP001314170">
    <property type="component" value="Unassembled WGS sequence"/>
</dbReference>
<organism evidence="3 4">
    <name type="scientific">Dovyalis caffra</name>
    <dbReference type="NCBI Taxonomy" id="77055"/>
    <lineage>
        <taxon>Eukaryota</taxon>
        <taxon>Viridiplantae</taxon>
        <taxon>Streptophyta</taxon>
        <taxon>Embryophyta</taxon>
        <taxon>Tracheophyta</taxon>
        <taxon>Spermatophyta</taxon>
        <taxon>Magnoliopsida</taxon>
        <taxon>eudicotyledons</taxon>
        <taxon>Gunneridae</taxon>
        <taxon>Pentapetalae</taxon>
        <taxon>rosids</taxon>
        <taxon>fabids</taxon>
        <taxon>Malpighiales</taxon>
        <taxon>Salicaceae</taxon>
        <taxon>Flacourtieae</taxon>
        <taxon>Dovyalis</taxon>
    </lineage>
</organism>
<feature type="compositionally biased region" description="Polar residues" evidence="2">
    <location>
        <begin position="154"/>
        <end position="167"/>
    </location>
</feature>
<sequence length="688" mass="76297">MATLYKLPSFVSFSYYKPLLNHKQEQEYPLKRNFAACACSIKKPRGSRKVKNNVELCNDLREFVSTVGLPEGHVPSFKELQDHGRNDLANIVRRRGYKLIRDLLSNSTESDSDEPPNKEKNLAEGPDAINHSANIIATASHNLEGQDKKMKDCSLSTEGSSIKNHSGNIDVDPEHKSGRQICMPAELPVDLSLEENALYDAERPDEKFQIIVEDGLLSSPLSTFEQQDQEVKYMVEDNSLSTPLYYVEQKGEEVLSNVKQFPLSAEVSNADSNLGALHVYPYLNSDDDTSMSIETSANSSLEEKVKYDSGKAEKVSIGAEEMSLPSGVLDTQDYPNVTNISGPVDDNYSCMSANSSLEEKVAKFIQNGDLDAIEDKIFGLSNESASGESKGFRGPENMTGVLSKISSEENFEHSVGESDTASSSGSLWTSMQVVPSVTVSHPLRNESPAEGLASADVDHDLDVETSEKENQVEINHLKLKLHQKELELSQLKKQIEKEKFALSALQTKAERDISKAQKLISEKDAELLAAEESLSELVEVEIQYCGNGEMVEVTGSFNGWHHRIRLDPQPSSSIKDHFGSRNHELTMMLVFPGNPDSGQQCCGFILGYTRFEHLLLAAVKGKVLKSADITCMNDLELVNLRSRDEICKNDNLYRNIIKFIVDGHWRVDPQMESATKGGFCNNILRVDG</sequence>
<dbReference type="EMBL" id="CAWUPB010001160">
    <property type="protein sequence ID" value="CAK7343184.1"/>
    <property type="molecule type" value="Genomic_DNA"/>
</dbReference>
<dbReference type="InterPro" id="IPR013783">
    <property type="entry name" value="Ig-like_fold"/>
</dbReference>
<evidence type="ECO:0000313" key="4">
    <source>
        <dbReference type="Proteomes" id="UP001314170"/>
    </source>
</evidence>
<feature type="coiled-coil region" evidence="1">
    <location>
        <begin position="474"/>
        <end position="508"/>
    </location>
</feature>
<evidence type="ECO:0000313" key="3">
    <source>
        <dbReference type="EMBL" id="CAK7343184.1"/>
    </source>
</evidence>
<name>A0AAV1S0A4_9ROSI</name>
<evidence type="ECO:0000256" key="1">
    <source>
        <dbReference type="SAM" id="Coils"/>
    </source>
</evidence>
<dbReference type="PANTHER" id="PTHR47434">
    <property type="entry name" value="PROTEIN PTST HOMOLOG 3, CHLOROPLASTIC"/>
    <property type="match status" value="1"/>
</dbReference>
<proteinExistence type="predicted"/>
<accession>A0AAV1S0A4</accession>
<keyword evidence="4" id="KW-1185">Reference proteome</keyword>
<evidence type="ECO:0000256" key="2">
    <source>
        <dbReference type="SAM" id="MobiDB-lite"/>
    </source>
</evidence>
<feature type="region of interest" description="Disordered" evidence="2">
    <location>
        <begin position="153"/>
        <end position="175"/>
    </location>
</feature>
<reference evidence="3 4" key="1">
    <citation type="submission" date="2024-01" db="EMBL/GenBank/DDBJ databases">
        <authorList>
            <person name="Waweru B."/>
        </authorList>
    </citation>
    <scope>NUCLEOTIDE SEQUENCE [LARGE SCALE GENOMIC DNA]</scope>
</reference>
<feature type="region of interest" description="Disordered" evidence="2">
    <location>
        <begin position="105"/>
        <end position="125"/>
    </location>
</feature>
<dbReference type="CDD" id="cd02859">
    <property type="entry name" value="E_set_AMPKbeta_like_N"/>
    <property type="match status" value="1"/>
</dbReference>
<dbReference type="Gene3D" id="2.60.40.10">
    <property type="entry name" value="Immunoglobulins"/>
    <property type="match status" value="2"/>
</dbReference>
<protein>
    <recommendedName>
        <fullName evidence="5">AMP-activated protein kinase glycogen-binding domain-containing protein</fullName>
    </recommendedName>
</protein>
<dbReference type="PANTHER" id="PTHR47434:SF2">
    <property type="entry name" value="PROTEIN PTST HOMOLOG 3, CHLOROPLASTIC"/>
    <property type="match status" value="1"/>
</dbReference>
<gene>
    <name evidence="3" type="ORF">DCAF_LOCUS17176</name>
</gene>
<keyword evidence="1" id="KW-0175">Coiled coil</keyword>
<dbReference type="AlphaFoldDB" id="A0AAV1S0A4"/>
<comment type="caution">
    <text evidence="3">The sequence shown here is derived from an EMBL/GenBank/DDBJ whole genome shotgun (WGS) entry which is preliminary data.</text>
</comment>